<dbReference type="Proteomes" id="UP000470082">
    <property type="component" value="Unassembled WGS sequence"/>
</dbReference>
<dbReference type="AlphaFoldDB" id="A0A7X2N2E8"/>
<evidence type="ECO:0000313" key="3">
    <source>
        <dbReference type="Proteomes" id="UP000470082"/>
    </source>
</evidence>
<name>A0A7X2N2E8_9FIRM</name>
<accession>A0A7X2N2E8</accession>
<dbReference type="Pfam" id="PF01610">
    <property type="entry name" value="DDE_Tnp_ISL3"/>
    <property type="match status" value="1"/>
</dbReference>
<dbReference type="InterPro" id="IPR047951">
    <property type="entry name" value="Transpos_ISL3"/>
</dbReference>
<dbReference type="NCBIfam" id="NF033550">
    <property type="entry name" value="transpos_ISL3"/>
    <property type="match status" value="1"/>
</dbReference>
<dbReference type="PANTHER" id="PTHR33498:SF1">
    <property type="entry name" value="TRANSPOSASE FOR INSERTION SEQUENCE ELEMENT IS1557"/>
    <property type="match status" value="1"/>
</dbReference>
<proteinExistence type="predicted"/>
<evidence type="ECO:0000259" key="1">
    <source>
        <dbReference type="Pfam" id="PF01610"/>
    </source>
</evidence>
<reference evidence="2 3" key="1">
    <citation type="submission" date="2019-08" db="EMBL/GenBank/DDBJ databases">
        <title>In-depth cultivation of the pig gut microbiome towards novel bacterial diversity and tailored functional studies.</title>
        <authorList>
            <person name="Wylensek D."/>
            <person name="Hitch T.C.A."/>
            <person name="Clavel T."/>
        </authorList>
    </citation>
    <scope>NUCLEOTIDE SEQUENCE [LARGE SCALE GENOMIC DNA]</scope>
    <source>
        <strain evidence="2 3">LKV-178-WT-2G</strain>
    </source>
</reference>
<evidence type="ECO:0000313" key="2">
    <source>
        <dbReference type="EMBL" id="MSS01240.1"/>
    </source>
</evidence>
<dbReference type="EMBL" id="VUMM01000004">
    <property type="protein sequence ID" value="MSS01240.1"/>
    <property type="molecule type" value="Genomic_DNA"/>
</dbReference>
<dbReference type="InterPro" id="IPR002560">
    <property type="entry name" value="Transposase_DDE"/>
</dbReference>
<feature type="domain" description="Transposase IS204/IS1001/IS1096/IS1165 DDE" evidence="1">
    <location>
        <begin position="170"/>
        <end position="435"/>
    </location>
</feature>
<gene>
    <name evidence="2" type="ORF">FYJ50_03830</name>
</gene>
<dbReference type="RefSeq" id="WP_154459705.1">
    <property type="nucleotide sequence ID" value="NZ_VUMM01000004.1"/>
</dbReference>
<protein>
    <submittedName>
        <fullName evidence="2">ISL3 family transposase</fullName>
    </submittedName>
</protein>
<sequence>MKLSQIIMLGGIFIISNQKFITDILNINYDQIESIDSIKNSDHSLNFFVKLKPVSNLRCPYCDSCHIVGNGFTKRKLIHSTLVNRKCIIFYKRRRYLCKDCSSSFSEKNPFINTGESVTLETKINVLKDLKSIANTYSAVAARYNISVKKVIQIFDKHVDIKRKPLPEVLSIDEHFFPQSNYDSLYMCIFMDFITGEIVDVLPDRKKAYIANYLSVIRTQTLNKYTHKSELHNVKYVSIDLYDNYRDIAHIYFPKAIVCADPFHVLKHLTEGFNQVRLRCRRETQDEDIQYLLTKFKNIFKSGFDLDNKAKYNKRFKRYLNYRDILTILFDRFPDLKTAYELKEKYIFFNRNTSLKEAEKGLADLILEFGDSGIEEYHEFYNLLINWNKEIINSFTIINSRRINNSFIESRNNQIERLIYNAYGYTNSKRARNRIMYCLNKKDSYKI</sequence>
<dbReference type="PANTHER" id="PTHR33498">
    <property type="entry name" value="TRANSPOSASE FOR INSERTION SEQUENCE ELEMENT IS1557"/>
    <property type="match status" value="1"/>
</dbReference>
<organism evidence="2 3">
    <name type="scientific">Floccifex porci</name>
    <dbReference type="NCBI Taxonomy" id="2606629"/>
    <lineage>
        <taxon>Bacteria</taxon>
        <taxon>Bacillati</taxon>
        <taxon>Bacillota</taxon>
        <taxon>Erysipelotrichia</taxon>
        <taxon>Erysipelotrichales</taxon>
        <taxon>Erysipelotrichaceae</taxon>
        <taxon>Floccifex</taxon>
    </lineage>
</organism>
<comment type="caution">
    <text evidence="2">The sequence shown here is derived from an EMBL/GenBank/DDBJ whole genome shotgun (WGS) entry which is preliminary data.</text>
</comment>
<keyword evidence="3" id="KW-1185">Reference proteome</keyword>